<dbReference type="Gene3D" id="2.160.10.10">
    <property type="entry name" value="Hexapeptide repeat proteins"/>
    <property type="match status" value="1"/>
</dbReference>
<proteinExistence type="inferred from homology"/>
<evidence type="ECO:0000256" key="4">
    <source>
        <dbReference type="ARBA" id="ARBA00022679"/>
    </source>
</evidence>
<dbReference type="InterPro" id="IPR050486">
    <property type="entry name" value="Mannose-1P_guanyltransferase"/>
</dbReference>
<dbReference type="GO" id="GO:0009298">
    <property type="term" value="P:GDP-mannose biosynthetic process"/>
    <property type="evidence" value="ECO:0007669"/>
    <property type="project" value="InterPro"/>
</dbReference>
<evidence type="ECO:0000256" key="2">
    <source>
        <dbReference type="ARBA" id="ARBA00007274"/>
    </source>
</evidence>
<sequence>MKALILVGGYGTRLRPLTLTVPKPIIDFANKPMIIHQIEALKSAGVTEVVLAINYQPQVMMDFLKEWEQKLGVKISCSQETEPMGTAGPLALARDILDDGQPFFVLNSDVICEFPLRDMLKFHQSHQAEGTILVTKVDDPSKYGVVVTDDSGQVERFVEKPKTFVGDKINAGIYVLEPRVLDRIELRPTSIEKETFPLIVRDKRLFAFTLPGYWMDVGQPKDYLSGLGLHLSSLREHDASQLAEGSNFVGNNIVHPTATIGKDCKIGPNVSIGIECVIADGVRISNCVLLHRVKVKNYARMADSIIGWGSSIGQWARIENKSVIGEDVHVREEIFMNGTIVLPHKEIKESQHDPGTIIM</sequence>
<dbReference type="PROSITE" id="PS00101">
    <property type="entry name" value="HEXAPEP_TRANSFERASES"/>
    <property type="match status" value="1"/>
</dbReference>
<reference evidence="10 11" key="1">
    <citation type="journal article" date="2024" name="Nat. Commun.">
        <title>Phylogenomics reveals the evolutionary origins of lichenization in chlorophyte algae.</title>
        <authorList>
            <person name="Puginier C."/>
            <person name="Libourel C."/>
            <person name="Otte J."/>
            <person name="Skaloud P."/>
            <person name="Haon M."/>
            <person name="Grisel S."/>
            <person name="Petersen M."/>
            <person name="Berrin J.G."/>
            <person name="Delaux P.M."/>
            <person name="Dal Grande F."/>
            <person name="Keller J."/>
        </authorList>
    </citation>
    <scope>NUCLEOTIDE SEQUENCE [LARGE SCALE GENOMIC DNA]</scope>
    <source>
        <strain evidence="10 11">SAG 2145</strain>
    </source>
</reference>
<evidence type="ECO:0000256" key="7">
    <source>
        <dbReference type="ARBA" id="ARBA00023134"/>
    </source>
</evidence>
<evidence type="ECO:0000256" key="3">
    <source>
        <dbReference type="ARBA" id="ARBA00012387"/>
    </source>
</evidence>
<dbReference type="Proteomes" id="UP001438707">
    <property type="component" value="Unassembled WGS sequence"/>
</dbReference>
<dbReference type="GO" id="GO:0004475">
    <property type="term" value="F:mannose-1-phosphate guanylyltransferase (GTP) activity"/>
    <property type="evidence" value="ECO:0007669"/>
    <property type="project" value="UniProtKB-EC"/>
</dbReference>
<keyword evidence="5" id="KW-0548">Nucleotidyltransferase</keyword>
<name>A0AAW1SE92_9CHLO</name>
<organism evidence="10 11">
    <name type="scientific">Apatococcus lobatus</name>
    <dbReference type="NCBI Taxonomy" id="904363"/>
    <lineage>
        <taxon>Eukaryota</taxon>
        <taxon>Viridiplantae</taxon>
        <taxon>Chlorophyta</taxon>
        <taxon>core chlorophytes</taxon>
        <taxon>Trebouxiophyceae</taxon>
        <taxon>Chlorellales</taxon>
        <taxon>Chlorellaceae</taxon>
        <taxon>Apatococcus</taxon>
    </lineage>
</organism>
<dbReference type="EMBL" id="JALJOS010000001">
    <property type="protein sequence ID" value="KAK9844501.1"/>
    <property type="molecule type" value="Genomic_DNA"/>
</dbReference>
<dbReference type="GO" id="GO:0005525">
    <property type="term" value="F:GTP binding"/>
    <property type="evidence" value="ECO:0007669"/>
    <property type="project" value="UniProtKB-KW"/>
</dbReference>
<protein>
    <recommendedName>
        <fullName evidence="3">mannose-1-phosphate guanylyltransferase</fullName>
        <ecNumber evidence="3">2.7.7.13</ecNumber>
    </recommendedName>
</protein>
<accession>A0AAW1SE92</accession>
<evidence type="ECO:0000256" key="5">
    <source>
        <dbReference type="ARBA" id="ARBA00022695"/>
    </source>
</evidence>
<dbReference type="FunFam" id="3.90.550.10:FF:000013">
    <property type="entry name" value="mannose-1-phosphate guanyltransferase beta"/>
    <property type="match status" value="1"/>
</dbReference>
<dbReference type="InterPro" id="IPR005835">
    <property type="entry name" value="NTP_transferase_dom"/>
</dbReference>
<evidence type="ECO:0000259" key="8">
    <source>
        <dbReference type="Pfam" id="PF00483"/>
    </source>
</evidence>
<keyword evidence="6" id="KW-0547">Nucleotide-binding</keyword>
<evidence type="ECO:0000256" key="1">
    <source>
        <dbReference type="ARBA" id="ARBA00004823"/>
    </source>
</evidence>
<keyword evidence="4" id="KW-0808">Transferase</keyword>
<evidence type="ECO:0000313" key="11">
    <source>
        <dbReference type="Proteomes" id="UP001438707"/>
    </source>
</evidence>
<dbReference type="Pfam" id="PF00483">
    <property type="entry name" value="NTP_transferase"/>
    <property type="match status" value="1"/>
</dbReference>
<dbReference type="InterPro" id="IPR029044">
    <property type="entry name" value="Nucleotide-diphossugar_trans"/>
</dbReference>
<evidence type="ECO:0000313" key="10">
    <source>
        <dbReference type="EMBL" id="KAK9844501.1"/>
    </source>
</evidence>
<dbReference type="EC" id="2.7.7.13" evidence="3"/>
<dbReference type="InterPro" id="IPR056729">
    <property type="entry name" value="GMPPB_C"/>
</dbReference>
<dbReference type="AlphaFoldDB" id="A0AAW1SE92"/>
<dbReference type="Gene3D" id="3.90.550.10">
    <property type="entry name" value="Spore Coat Polysaccharide Biosynthesis Protein SpsA, Chain A"/>
    <property type="match status" value="1"/>
</dbReference>
<comment type="caution">
    <text evidence="10">The sequence shown here is derived from an EMBL/GenBank/DDBJ whole genome shotgun (WGS) entry which is preliminary data.</text>
</comment>
<feature type="domain" description="Mannose-1-phosphate guanyltransferase C-terminal" evidence="9">
    <location>
        <begin position="249"/>
        <end position="356"/>
    </location>
</feature>
<comment type="pathway">
    <text evidence="1">Nucleotide-sugar biosynthesis; GDP-alpha-D-mannose biosynthesis; GDP-alpha-D-mannose from alpha-D-mannose 1-phosphate (GTP route): step 1/1.</text>
</comment>
<feature type="domain" description="Nucleotidyl transferase" evidence="8">
    <location>
        <begin position="2"/>
        <end position="225"/>
    </location>
</feature>
<dbReference type="Pfam" id="PF25087">
    <property type="entry name" value="GMPPB_C"/>
    <property type="match status" value="1"/>
</dbReference>
<evidence type="ECO:0000259" key="9">
    <source>
        <dbReference type="Pfam" id="PF25087"/>
    </source>
</evidence>
<dbReference type="InterPro" id="IPR018357">
    <property type="entry name" value="Hexapep_transf_CS"/>
</dbReference>
<evidence type="ECO:0000256" key="6">
    <source>
        <dbReference type="ARBA" id="ARBA00022741"/>
    </source>
</evidence>
<dbReference type="InterPro" id="IPR045233">
    <property type="entry name" value="GMPPB_N"/>
</dbReference>
<dbReference type="CDD" id="cd06425">
    <property type="entry name" value="M1P_guanylylT_B_like_N"/>
    <property type="match status" value="1"/>
</dbReference>
<comment type="similarity">
    <text evidence="2">Belongs to the transferase hexapeptide repeat family.</text>
</comment>
<dbReference type="PANTHER" id="PTHR22572">
    <property type="entry name" value="SUGAR-1-PHOSPHATE GUANYL TRANSFERASE"/>
    <property type="match status" value="1"/>
</dbReference>
<gene>
    <name evidence="10" type="ORF">WJX74_003304</name>
</gene>
<keyword evidence="11" id="KW-1185">Reference proteome</keyword>
<keyword evidence="7" id="KW-0342">GTP-binding</keyword>
<dbReference type="SUPFAM" id="SSF53448">
    <property type="entry name" value="Nucleotide-diphospho-sugar transferases"/>
    <property type="match status" value="1"/>
</dbReference>